<keyword evidence="4" id="KW-1185">Reference proteome</keyword>
<keyword evidence="1" id="KW-0560">Oxidoreductase</keyword>
<dbReference type="EMBL" id="NKHZ01000011">
    <property type="protein sequence ID" value="PNS21548.1"/>
    <property type="molecule type" value="Genomic_DNA"/>
</dbReference>
<reference evidence="3 4" key="1">
    <citation type="submission" date="2017-06" db="EMBL/GenBank/DDBJ databases">
        <title>Draft genome sequence of a variant of Elsinoe murrayae.</title>
        <authorList>
            <person name="Cheng Q."/>
        </authorList>
    </citation>
    <scope>NUCLEOTIDE SEQUENCE [LARGE SCALE GENOMIC DNA]</scope>
    <source>
        <strain evidence="3 4">CQ-2017a</strain>
    </source>
</reference>
<accession>A0A2K1R2N2</accession>
<dbReference type="GO" id="GO:0016491">
    <property type="term" value="F:oxidoreductase activity"/>
    <property type="evidence" value="ECO:0007669"/>
    <property type="project" value="UniProtKB-KW"/>
</dbReference>
<proteinExistence type="predicted"/>
<sequence>MAQELKFLLGGSHIYLWSDEDTANYVNVLKKHNVVDIDTSIIYDGSEKTIGSLPDRNLLRVHTKTGGFIQGILCEESILDAAATSLKSIHSIDTYMLQSPDPATPIRESLAAIGKLYKEGAFKTFGLSNFSASQVQEVYDICKSEGYPLPTVYTGPYNAVTRRNEEDLFPVLRRLGLSFWAYSPVGAGFLTKRFEDFNLPGDEGFGKGRFSREAGWAASIVNQLYNRPKLLEGLKLWNKVAISEGIAPAELAIRWIANHSVLKPELGDGIIFGSSSPQQLDQTLVNAKKGPLSKSAVEQIEQMWNVAKEDAQTGKPLFA</sequence>
<name>A0A2K1R2N2_9PEZI</name>
<dbReference type="InParanoid" id="A0A2K1R2N2"/>
<gene>
    <name evidence="3" type="ORF">CAC42_907</name>
</gene>
<dbReference type="STRING" id="2082308.A0A2K1R2N2"/>
<dbReference type="OrthoDB" id="2310150at2759"/>
<dbReference type="Pfam" id="PF00248">
    <property type="entry name" value="Aldo_ket_red"/>
    <property type="match status" value="1"/>
</dbReference>
<evidence type="ECO:0000313" key="3">
    <source>
        <dbReference type="EMBL" id="PNS21548.1"/>
    </source>
</evidence>
<dbReference type="InterPro" id="IPR036812">
    <property type="entry name" value="NAD(P)_OxRdtase_dom_sf"/>
</dbReference>
<comment type="caution">
    <text evidence="3">The sequence shown here is derived from an EMBL/GenBank/DDBJ whole genome shotgun (WGS) entry which is preliminary data.</text>
</comment>
<evidence type="ECO:0000256" key="1">
    <source>
        <dbReference type="ARBA" id="ARBA00023002"/>
    </source>
</evidence>
<dbReference type="PANTHER" id="PTHR43364">
    <property type="entry name" value="NADH-SPECIFIC METHYLGLYOXAL REDUCTASE-RELATED"/>
    <property type="match status" value="1"/>
</dbReference>
<organism evidence="3 4">
    <name type="scientific">Sphaceloma murrayae</name>
    <dbReference type="NCBI Taxonomy" id="2082308"/>
    <lineage>
        <taxon>Eukaryota</taxon>
        <taxon>Fungi</taxon>
        <taxon>Dikarya</taxon>
        <taxon>Ascomycota</taxon>
        <taxon>Pezizomycotina</taxon>
        <taxon>Dothideomycetes</taxon>
        <taxon>Dothideomycetidae</taxon>
        <taxon>Myriangiales</taxon>
        <taxon>Elsinoaceae</taxon>
        <taxon>Sphaceloma</taxon>
    </lineage>
</organism>
<dbReference type="InterPro" id="IPR023210">
    <property type="entry name" value="NADP_OxRdtase_dom"/>
</dbReference>
<feature type="domain" description="NADP-dependent oxidoreductase" evidence="2">
    <location>
        <begin position="18"/>
        <end position="304"/>
    </location>
</feature>
<evidence type="ECO:0000313" key="4">
    <source>
        <dbReference type="Proteomes" id="UP000243797"/>
    </source>
</evidence>
<dbReference type="AlphaFoldDB" id="A0A2K1R2N2"/>
<dbReference type="PANTHER" id="PTHR43364:SF4">
    <property type="entry name" value="NAD(P)-LINKED OXIDOREDUCTASE SUPERFAMILY PROTEIN"/>
    <property type="match status" value="1"/>
</dbReference>
<dbReference type="Gene3D" id="3.20.20.100">
    <property type="entry name" value="NADP-dependent oxidoreductase domain"/>
    <property type="match status" value="1"/>
</dbReference>
<dbReference type="SUPFAM" id="SSF51430">
    <property type="entry name" value="NAD(P)-linked oxidoreductase"/>
    <property type="match status" value="1"/>
</dbReference>
<evidence type="ECO:0000259" key="2">
    <source>
        <dbReference type="Pfam" id="PF00248"/>
    </source>
</evidence>
<dbReference type="InterPro" id="IPR050523">
    <property type="entry name" value="AKR_Detox_Biosynth"/>
</dbReference>
<dbReference type="Proteomes" id="UP000243797">
    <property type="component" value="Unassembled WGS sequence"/>
</dbReference>
<protein>
    <submittedName>
        <fullName evidence="3">Pyridoxal reductase</fullName>
    </submittedName>
</protein>